<accession>G6YS79</accession>
<dbReference type="Gene3D" id="3.20.20.60">
    <property type="entry name" value="Phosphoenolpyruvate-binding domains"/>
    <property type="match status" value="1"/>
</dbReference>
<reference evidence="2 3" key="1">
    <citation type="journal article" date="2012" name="J. Bacteriol.">
        <title>Genome sequence of deep-sea manganese-oxidizing bacterium Marinobacter manganoxydans MnI7-9.</title>
        <authorList>
            <person name="Wang H."/>
            <person name="Li H."/>
            <person name="Shao Z."/>
            <person name="Liao S."/>
            <person name="Johnstone L."/>
            <person name="Rensing C."/>
            <person name="Wang G."/>
        </authorList>
    </citation>
    <scope>NUCLEOTIDE SEQUENCE [LARGE SCALE GENOMIC DNA]</scope>
    <source>
        <strain evidence="2 3">MnI7-9</strain>
    </source>
</reference>
<dbReference type="SUPFAM" id="SSF51621">
    <property type="entry name" value="Phosphoenolpyruvate/pyruvate domain"/>
    <property type="match status" value="1"/>
</dbReference>
<dbReference type="GO" id="GO:0003824">
    <property type="term" value="F:catalytic activity"/>
    <property type="evidence" value="ECO:0007669"/>
    <property type="project" value="InterPro"/>
</dbReference>
<dbReference type="Proteomes" id="UP000003208">
    <property type="component" value="Unassembled WGS sequence"/>
</dbReference>
<dbReference type="AlphaFoldDB" id="G6YS79"/>
<organism evidence="2 3">
    <name type="scientific">Marinobacter manganoxydans MnI7-9</name>
    <dbReference type="NCBI Taxonomy" id="1094979"/>
    <lineage>
        <taxon>Bacteria</taxon>
        <taxon>Pseudomonadati</taxon>
        <taxon>Pseudomonadota</taxon>
        <taxon>Gammaproteobacteria</taxon>
        <taxon>Pseudomonadales</taxon>
        <taxon>Marinobacteraceae</taxon>
        <taxon>Marinobacter</taxon>
    </lineage>
</organism>
<gene>
    <name evidence="2" type="ORF">KYE_08568</name>
</gene>
<dbReference type="InterPro" id="IPR015813">
    <property type="entry name" value="Pyrv/PenolPyrv_kinase-like_dom"/>
</dbReference>
<dbReference type="InterPro" id="IPR040442">
    <property type="entry name" value="Pyrv_kinase-like_dom_sf"/>
</dbReference>
<dbReference type="GO" id="GO:0046872">
    <property type="term" value="F:metal ion binding"/>
    <property type="evidence" value="ECO:0007669"/>
    <property type="project" value="UniProtKB-KW"/>
</dbReference>
<dbReference type="RefSeq" id="WP_008172306.1">
    <property type="nucleotide sequence ID" value="NZ_AGTR01000031.1"/>
</dbReference>
<evidence type="ECO:0000313" key="3">
    <source>
        <dbReference type="Proteomes" id="UP000003208"/>
    </source>
</evidence>
<sequence>MWLAPDQEQIDKLSAALDARRSDSFGIIARTQIVSGEDIGAVAERVFQYSEVGVDGICLAGVNDPEQLELISKASSKPKMLINYGRKNTLTEEMYSRFNIKLLLNGHSPFESSIVATYHALSELSGRTPSDNELHYKSLIGRYTEERWFDSSLKRYLRIFG</sequence>
<proteinExistence type="predicted"/>
<dbReference type="EMBL" id="AGTR01000031">
    <property type="protein sequence ID" value="EHJ04980.1"/>
    <property type="molecule type" value="Genomic_DNA"/>
</dbReference>
<keyword evidence="2" id="KW-0670">Pyruvate</keyword>
<dbReference type="Pfam" id="PF13714">
    <property type="entry name" value="PEP_mutase"/>
    <property type="match status" value="1"/>
</dbReference>
<protein>
    <submittedName>
        <fullName evidence="2">Carboxyphosphonoenolpyruvate phosphonomutase</fullName>
    </submittedName>
</protein>
<keyword evidence="3" id="KW-1185">Reference proteome</keyword>
<evidence type="ECO:0000256" key="1">
    <source>
        <dbReference type="ARBA" id="ARBA00022723"/>
    </source>
</evidence>
<name>G6YS79_9GAMM</name>
<keyword evidence="1" id="KW-0479">Metal-binding</keyword>
<evidence type="ECO:0000313" key="2">
    <source>
        <dbReference type="EMBL" id="EHJ04980.1"/>
    </source>
</evidence>